<dbReference type="HOGENOM" id="CLU_2582016_0_0_9"/>
<name>G9YJ05_9FIRM</name>
<feature type="transmembrane region" description="Helical" evidence="1">
    <location>
        <begin position="6"/>
        <end position="24"/>
    </location>
</feature>
<dbReference type="STRING" id="861450.HMPREF0080_01649"/>
<sequence length="80" mass="9466">MRSLFYLFIPIGFILFVMSIKYLVRFAKAEMIYEMPYSKEEGTFKILQRVDMDYGLAGKCLRRLLWENSDLNSLSKIQGK</sequence>
<dbReference type="EMBL" id="AGCJ01000072">
    <property type="protein sequence ID" value="EHM39147.1"/>
    <property type="molecule type" value="Genomic_DNA"/>
</dbReference>
<evidence type="ECO:0000256" key="1">
    <source>
        <dbReference type="SAM" id="Phobius"/>
    </source>
</evidence>
<keyword evidence="1" id="KW-1133">Transmembrane helix</keyword>
<comment type="caution">
    <text evidence="2">The sequence shown here is derived from an EMBL/GenBank/DDBJ whole genome shotgun (WGS) entry which is preliminary data.</text>
</comment>
<keyword evidence="3" id="KW-1185">Reference proteome</keyword>
<keyword evidence="1" id="KW-0472">Membrane</keyword>
<evidence type="ECO:0000313" key="2">
    <source>
        <dbReference type="EMBL" id="EHM39147.1"/>
    </source>
</evidence>
<protein>
    <submittedName>
        <fullName evidence="2">Uncharacterized protein</fullName>
    </submittedName>
</protein>
<evidence type="ECO:0000313" key="3">
    <source>
        <dbReference type="Proteomes" id="UP000005481"/>
    </source>
</evidence>
<accession>G9YJ05</accession>
<keyword evidence="1" id="KW-0812">Transmembrane</keyword>
<organism evidence="2 3">
    <name type="scientific">Anaeroglobus geminatus F0357</name>
    <dbReference type="NCBI Taxonomy" id="861450"/>
    <lineage>
        <taxon>Bacteria</taxon>
        <taxon>Bacillati</taxon>
        <taxon>Bacillota</taxon>
        <taxon>Negativicutes</taxon>
        <taxon>Veillonellales</taxon>
        <taxon>Veillonellaceae</taxon>
        <taxon>Anaeroglobus</taxon>
    </lineage>
</organism>
<proteinExistence type="predicted"/>
<dbReference type="AlphaFoldDB" id="G9YJ05"/>
<dbReference type="Proteomes" id="UP000005481">
    <property type="component" value="Unassembled WGS sequence"/>
</dbReference>
<gene>
    <name evidence="2" type="ORF">HMPREF0080_01649</name>
</gene>
<reference evidence="2 3" key="1">
    <citation type="submission" date="2011-08" db="EMBL/GenBank/DDBJ databases">
        <authorList>
            <person name="Weinstock G."/>
            <person name="Sodergren E."/>
            <person name="Clifton S."/>
            <person name="Fulton L."/>
            <person name="Fulton B."/>
            <person name="Courtney L."/>
            <person name="Fronick C."/>
            <person name="Harrison M."/>
            <person name="Strong C."/>
            <person name="Farmer C."/>
            <person name="Delahaunty K."/>
            <person name="Markovic C."/>
            <person name="Hall O."/>
            <person name="Minx P."/>
            <person name="Tomlinson C."/>
            <person name="Mitreva M."/>
            <person name="Hou S."/>
            <person name="Chen J."/>
            <person name="Wollam A."/>
            <person name="Pepin K.H."/>
            <person name="Johnson M."/>
            <person name="Bhonagiri V."/>
            <person name="Zhang X."/>
            <person name="Suruliraj S."/>
            <person name="Warren W."/>
            <person name="Chinwalla A."/>
            <person name="Mardis E.R."/>
            <person name="Wilson R.K."/>
        </authorList>
    </citation>
    <scope>NUCLEOTIDE SEQUENCE [LARGE SCALE GENOMIC DNA]</scope>
    <source>
        <strain evidence="2 3">F0357</strain>
    </source>
</reference>